<reference evidence="1" key="1">
    <citation type="journal article" date="2022" name="ISME J.">
        <title>Identification of active gaseous-alkane degraders at natural gas seeps.</title>
        <authorList>
            <person name="Farhan Ul Haque M."/>
            <person name="Hernandez M."/>
            <person name="Crombie A.T."/>
            <person name="Murrell J.C."/>
        </authorList>
    </citation>
    <scope>NUCLEOTIDE SEQUENCE</scope>
    <source>
        <strain evidence="1">PC2</strain>
    </source>
</reference>
<dbReference type="Proteomes" id="UP001139104">
    <property type="component" value="Unassembled WGS sequence"/>
</dbReference>
<evidence type="ECO:0000313" key="1">
    <source>
        <dbReference type="EMBL" id="MCI4685083.1"/>
    </source>
</evidence>
<name>A0ABS9ZBR2_9HYPH</name>
<comment type="caution">
    <text evidence="1">The sequence shown here is derived from an EMBL/GenBank/DDBJ whole genome shotgun (WGS) entry which is preliminary data.</text>
</comment>
<protein>
    <submittedName>
        <fullName evidence="1">Transposase</fullName>
    </submittedName>
</protein>
<evidence type="ECO:0000313" key="2">
    <source>
        <dbReference type="Proteomes" id="UP001139104"/>
    </source>
</evidence>
<accession>A0ABS9ZBR2</accession>
<keyword evidence="2" id="KW-1185">Reference proteome</keyword>
<dbReference type="EMBL" id="JAIVFP010000004">
    <property type="protein sequence ID" value="MCI4685083.1"/>
    <property type="molecule type" value="Genomic_DNA"/>
</dbReference>
<gene>
    <name evidence="1" type="ORF">K2U94_20370</name>
</gene>
<organism evidence="1 2">
    <name type="scientific">Candidatus Rhodoblastus alkanivorans</name>
    <dbReference type="NCBI Taxonomy" id="2954117"/>
    <lineage>
        <taxon>Bacteria</taxon>
        <taxon>Pseudomonadati</taxon>
        <taxon>Pseudomonadota</taxon>
        <taxon>Alphaproteobacteria</taxon>
        <taxon>Hyphomicrobiales</taxon>
        <taxon>Rhodoblastaceae</taxon>
        <taxon>Rhodoblastus</taxon>
    </lineage>
</organism>
<dbReference type="RefSeq" id="WP_243069100.1">
    <property type="nucleotide sequence ID" value="NZ_JAIVFK010000047.1"/>
</dbReference>
<sequence>MAEIGNKDWETLHDNFDTSDLLKAVDCLDALRGLLSDREHFQPVLRGELLKLHGLAMKVIGEGALAGAPDMFELAADLQDQVSEMADEIDQIAETLTRLLSLRPKSLDEV</sequence>
<proteinExistence type="predicted"/>